<name>M7BRY9_CHEMY</name>
<reference evidence="2" key="1">
    <citation type="journal article" date="2013" name="Nat. Genet.">
        <title>The draft genomes of soft-shell turtle and green sea turtle yield insights into the development and evolution of the turtle-specific body plan.</title>
        <authorList>
            <person name="Wang Z."/>
            <person name="Pascual-Anaya J."/>
            <person name="Zadissa A."/>
            <person name="Li W."/>
            <person name="Niimura Y."/>
            <person name="Huang Z."/>
            <person name="Li C."/>
            <person name="White S."/>
            <person name="Xiong Z."/>
            <person name="Fang D."/>
            <person name="Wang B."/>
            <person name="Ming Y."/>
            <person name="Chen Y."/>
            <person name="Zheng Y."/>
            <person name="Kuraku S."/>
            <person name="Pignatelli M."/>
            <person name="Herrero J."/>
            <person name="Beal K."/>
            <person name="Nozawa M."/>
            <person name="Li Q."/>
            <person name="Wang J."/>
            <person name="Zhang H."/>
            <person name="Yu L."/>
            <person name="Shigenobu S."/>
            <person name="Wang J."/>
            <person name="Liu J."/>
            <person name="Flicek P."/>
            <person name="Searle S."/>
            <person name="Wang J."/>
            <person name="Kuratani S."/>
            <person name="Yin Y."/>
            <person name="Aken B."/>
            <person name="Zhang G."/>
            <person name="Irie N."/>
        </authorList>
    </citation>
    <scope>NUCLEOTIDE SEQUENCE [LARGE SCALE GENOMIC DNA]</scope>
</reference>
<keyword evidence="2" id="KW-1185">Reference proteome</keyword>
<evidence type="ECO:0000313" key="2">
    <source>
        <dbReference type="Proteomes" id="UP000031443"/>
    </source>
</evidence>
<proteinExistence type="predicted"/>
<dbReference type="EMBL" id="KB519471">
    <property type="protein sequence ID" value="EMP38525.1"/>
    <property type="molecule type" value="Genomic_DNA"/>
</dbReference>
<dbReference type="AlphaFoldDB" id="M7BRY9"/>
<protein>
    <submittedName>
        <fullName evidence="1">Uncharacterized protein</fullName>
    </submittedName>
</protein>
<evidence type="ECO:0000313" key="1">
    <source>
        <dbReference type="EMBL" id="EMP38525.1"/>
    </source>
</evidence>
<gene>
    <name evidence="1" type="ORF">UY3_04251</name>
</gene>
<organism evidence="1 2">
    <name type="scientific">Chelonia mydas</name>
    <name type="common">Green sea-turtle</name>
    <name type="synonym">Chelonia agassizi</name>
    <dbReference type="NCBI Taxonomy" id="8469"/>
    <lineage>
        <taxon>Eukaryota</taxon>
        <taxon>Metazoa</taxon>
        <taxon>Chordata</taxon>
        <taxon>Craniata</taxon>
        <taxon>Vertebrata</taxon>
        <taxon>Euteleostomi</taxon>
        <taxon>Archelosauria</taxon>
        <taxon>Testudinata</taxon>
        <taxon>Testudines</taxon>
        <taxon>Cryptodira</taxon>
        <taxon>Durocryptodira</taxon>
        <taxon>Americhelydia</taxon>
        <taxon>Chelonioidea</taxon>
        <taxon>Cheloniidae</taxon>
        <taxon>Chelonia</taxon>
    </lineage>
</organism>
<dbReference type="Proteomes" id="UP000031443">
    <property type="component" value="Unassembled WGS sequence"/>
</dbReference>
<sequence length="78" mass="7968">MATQQQCIGAAVALSEDTTYTDGIVSPIGVGNTAPQEVVAVSDEKSPPIDIALSTPGFSSADELLAHKLKAQAEGELL</sequence>
<accession>M7BRY9</accession>